<organism evidence="3 4">
    <name type="scientific">Scytalidium lignicola</name>
    <name type="common">Hyphomycete</name>
    <dbReference type="NCBI Taxonomy" id="5539"/>
    <lineage>
        <taxon>Eukaryota</taxon>
        <taxon>Fungi</taxon>
        <taxon>Dikarya</taxon>
        <taxon>Ascomycota</taxon>
        <taxon>Pezizomycotina</taxon>
        <taxon>Leotiomycetes</taxon>
        <taxon>Leotiomycetes incertae sedis</taxon>
        <taxon>Scytalidium</taxon>
    </lineage>
</organism>
<dbReference type="STRING" id="5539.A0A3E2GUF4"/>
<comment type="caution">
    <text evidence="3">The sequence shown here is derived from an EMBL/GenBank/DDBJ whole genome shotgun (WGS) entry which is preliminary data.</text>
</comment>
<dbReference type="AlphaFoldDB" id="A0A3E2GUF4"/>
<dbReference type="Gene3D" id="1.10.10.800">
    <property type="match status" value="1"/>
</dbReference>
<dbReference type="InterPro" id="IPR029058">
    <property type="entry name" value="AB_hydrolase_fold"/>
</dbReference>
<feature type="non-terminal residue" evidence="3">
    <location>
        <position position="280"/>
    </location>
</feature>
<comment type="similarity">
    <text evidence="1">Belongs to the polyketide transferase af380 family.</text>
</comment>
<reference evidence="3 4" key="1">
    <citation type="submission" date="2018-05" db="EMBL/GenBank/DDBJ databases">
        <title>Draft genome sequence of Scytalidium lignicola DSM 105466, a ubiquitous saprotrophic fungus.</title>
        <authorList>
            <person name="Buettner E."/>
            <person name="Gebauer A.M."/>
            <person name="Hofrichter M."/>
            <person name="Liers C."/>
            <person name="Kellner H."/>
        </authorList>
    </citation>
    <scope>NUCLEOTIDE SEQUENCE [LARGE SCALE GENOMIC DNA]</scope>
    <source>
        <strain evidence="3 4">DSM 105466</strain>
    </source>
</reference>
<feature type="domain" description="Dienelactone hydrolase" evidence="2">
    <location>
        <begin position="5"/>
        <end position="112"/>
    </location>
</feature>
<proteinExistence type="inferred from homology"/>
<keyword evidence="4" id="KW-1185">Reference proteome</keyword>
<evidence type="ECO:0000259" key="2">
    <source>
        <dbReference type="Pfam" id="PF01738"/>
    </source>
</evidence>
<dbReference type="Proteomes" id="UP000258309">
    <property type="component" value="Unassembled WGS sequence"/>
</dbReference>
<dbReference type="GO" id="GO:0016787">
    <property type="term" value="F:hydrolase activity"/>
    <property type="evidence" value="ECO:0007669"/>
    <property type="project" value="InterPro"/>
</dbReference>
<gene>
    <name evidence="3" type="ORF">B7463_g11677</name>
</gene>
<evidence type="ECO:0000313" key="4">
    <source>
        <dbReference type="Proteomes" id="UP000258309"/>
    </source>
</evidence>
<feature type="non-terminal residue" evidence="3">
    <location>
        <position position="1"/>
    </location>
</feature>
<accession>A0A3E2GUF4</accession>
<dbReference type="InterPro" id="IPR002925">
    <property type="entry name" value="Dienelactn_hydro"/>
</dbReference>
<name>A0A3E2GUF4_SCYLI</name>
<dbReference type="PANTHER" id="PTHR47751">
    <property type="entry name" value="SUPERFAMILY HYDROLASE, PUTATIVE (AFU_ORTHOLOGUE AFUA_2G16580)-RELATED"/>
    <property type="match status" value="1"/>
</dbReference>
<dbReference type="Gene3D" id="3.40.50.1820">
    <property type="entry name" value="alpha/beta hydrolase"/>
    <property type="match status" value="1"/>
</dbReference>
<dbReference type="OrthoDB" id="2498029at2759"/>
<dbReference type="PANTHER" id="PTHR47751:SF1">
    <property type="entry name" value="SUPERFAMILY HYDROLASE, PUTATIVE (AFU_ORTHOLOGUE AFUA_2G16580)-RELATED"/>
    <property type="match status" value="1"/>
</dbReference>
<sequence>MQPRNVSIAVSHPAGGVKEQTAGLYANRLSAEGFITLAWDAAYGGESEGLPRGLEDPTQRIEDIKNAISFLSVHPRVVPERIGLLGICASGGYVTVAAGVDRRIKATATVSGADIGVFFRQGYNGQQDPSILQTMLDNAARARTAAALGREMEGFPLFPPSETAARKLSQYVYEGWEYYMTPRAFNPRSAKTMPWNSVDKLAGFDGFTRISAISPRPILIIVGEKADTKWMAEQAFPNAGEPKELFWIPGASHVDLYDKDQYVTPAVARMTDYFRQYLLA</sequence>
<dbReference type="Pfam" id="PF01738">
    <property type="entry name" value="DLH"/>
    <property type="match status" value="1"/>
</dbReference>
<protein>
    <recommendedName>
        <fullName evidence="2">Dienelactone hydrolase domain-containing protein</fullName>
    </recommendedName>
</protein>
<dbReference type="EMBL" id="NCSJ02000417">
    <property type="protein sequence ID" value="RFU24662.1"/>
    <property type="molecule type" value="Genomic_DNA"/>
</dbReference>
<evidence type="ECO:0000313" key="3">
    <source>
        <dbReference type="EMBL" id="RFU24662.1"/>
    </source>
</evidence>
<evidence type="ECO:0000256" key="1">
    <source>
        <dbReference type="ARBA" id="ARBA00029464"/>
    </source>
</evidence>
<dbReference type="InterPro" id="IPR051411">
    <property type="entry name" value="Polyketide_trans_af380"/>
</dbReference>
<dbReference type="SUPFAM" id="SSF53474">
    <property type="entry name" value="alpha/beta-Hydrolases"/>
    <property type="match status" value="1"/>
</dbReference>
<dbReference type="OMA" id="HIQTYWK"/>